<evidence type="ECO:0000256" key="5">
    <source>
        <dbReference type="SAM" id="MobiDB-lite"/>
    </source>
</evidence>
<dbReference type="SUPFAM" id="SSF57850">
    <property type="entry name" value="RING/U-box"/>
    <property type="match status" value="1"/>
</dbReference>
<dbReference type="Pfam" id="PF00097">
    <property type="entry name" value="zf-C3HC4"/>
    <property type="match status" value="1"/>
</dbReference>
<dbReference type="Proteomes" id="UP000002630">
    <property type="component" value="Linkage Group LG07"/>
</dbReference>
<gene>
    <name evidence="7" type="ORF">Esi_0009_0049</name>
</gene>
<feature type="domain" description="RING-type" evidence="6">
    <location>
        <begin position="185"/>
        <end position="226"/>
    </location>
</feature>
<feature type="compositionally biased region" description="Basic residues" evidence="5">
    <location>
        <begin position="63"/>
        <end position="72"/>
    </location>
</feature>
<keyword evidence="1" id="KW-0479">Metal-binding</keyword>
<protein>
    <recommendedName>
        <fullName evidence="6">RING-type domain-containing protein</fullName>
    </recommendedName>
</protein>
<dbReference type="InterPro" id="IPR018957">
    <property type="entry name" value="Znf_C3HC4_RING-type"/>
</dbReference>
<dbReference type="InParanoid" id="D8LTM3"/>
<dbReference type="OrthoDB" id="206574at2759"/>
<dbReference type="GO" id="GO:0008270">
    <property type="term" value="F:zinc ion binding"/>
    <property type="evidence" value="ECO:0007669"/>
    <property type="project" value="UniProtKB-KW"/>
</dbReference>
<keyword evidence="3" id="KW-0862">Zinc</keyword>
<dbReference type="PROSITE" id="PS00518">
    <property type="entry name" value="ZF_RING_1"/>
    <property type="match status" value="1"/>
</dbReference>
<sequence>MGHRLAAHPGVQNAILDDLVEQGRRVPSGRRGIHPNLQGPPGNERGLARLVDMLDPEEESSHRSTRTSRSGRGRSSGHLMLQRDRRGMFDYDDEPPLPHLHLDPRVSAELEGVYAEVQADGWQPWREEEKLDGSESGLSSSRLSDGRLGCSCKKCHASSGLSLGTEEEEAQEGTCWKDVLAEFECDICFDVLVGVHVLDNCGHTFCGACMERWIDNAPQGECPVCRTPVDKLVPVRKMDEMIAKAVEAAAPSRERDAWYERKAHWEGTARRRQEARAAAAAAAAAATPSHSVVHAQGAAAGIFGRTGVATWFGATDAREAGGRRNRGRGEEEGRGRRDEDEDDDDDGFRLDKMQTVLAVAVMLVMAVIKMRGLR</sequence>
<dbReference type="EMBL" id="FN649732">
    <property type="protein sequence ID" value="CBN73920.1"/>
    <property type="molecule type" value="Genomic_DNA"/>
</dbReference>
<feature type="compositionally biased region" description="Basic and acidic residues" evidence="5">
    <location>
        <begin position="319"/>
        <end position="338"/>
    </location>
</feature>
<dbReference type="AlphaFoldDB" id="D8LTM3"/>
<keyword evidence="2 4" id="KW-0863">Zinc-finger</keyword>
<evidence type="ECO:0000313" key="8">
    <source>
        <dbReference type="Proteomes" id="UP000002630"/>
    </source>
</evidence>
<organism evidence="7 8">
    <name type="scientific">Ectocarpus siliculosus</name>
    <name type="common">Brown alga</name>
    <name type="synonym">Conferva siliculosa</name>
    <dbReference type="NCBI Taxonomy" id="2880"/>
    <lineage>
        <taxon>Eukaryota</taxon>
        <taxon>Sar</taxon>
        <taxon>Stramenopiles</taxon>
        <taxon>Ochrophyta</taxon>
        <taxon>PX clade</taxon>
        <taxon>Phaeophyceae</taxon>
        <taxon>Ectocarpales</taxon>
        <taxon>Ectocarpaceae</taxon>
        <taxon>Ectocarpus</taxon>
    </lineage>
</organism>
<dbReference type="InterPro" id="IPR001841">
    <property type="entry name" value="Znf_RING"/>
</dbReference>
<keyword evidence="8" id="KW-1185">Reference proteome</keyword>
<dbReference type="GO" id="GO:0005634">
    <property type="term" value="C:nucleus"/>
    <property type="evidence" value="ECO:0007669"/>
    <property type="project" value="TreeGrafter"/>
</dbReference>
<evidence type="ECO:0000313" key="7">
    <source>
        <dbReference type="EMBL" id="CBN73920.1"/>
    </source>
</evidence>
<proteinExistence type="predicted"/>
<dbReference type="EMBL" id="FN649137">
    <property type="protein sequence ID" value="CBN73920.1"/>
    <property type="molecule type" value="Genomic_DNA"/>
</dbReference>
<dbReference type="PANTHER" id="PTHR15898">
    <property type="entry name" value="BIFUNCTIONAL APOPTOSIS REGULATOR"/>
    <property type="match status" value="1"/>
</dbReference>
<dbReference type="InterPro" id="IPR017907">
    <property type="entry name" value="Znf_RING_CS"/>
</dbReference>
<dbReference type="InterPro" id="IPR013083">
    <property type="entry name" value="Znf_RING/FYVE/PHD"/>
</dbReference>
<dbReference type="GO" id="GO:0061630">
    <property type="term" value="F:ubiquitin protein ligase activity"/>
    <property type="evidence" value="ECO:0007669"/>
    <property type="project" value="TreeGrafter"/>
</dbReference>
<dbReference type="GO" id="GO:0016567">
    <property type="term" value="P:protein ubiquitination"/>
    <property type="evidence" value="ECO:0007669"/>
    <property type="project" value="UniProtKB-UniPathway"/>
</dbReference>
<feature type="region of interest" description="Disordered" evidence="5">
    <location>
        <begin position="26"/>
        <end position="80"/>
    </location>
</feature>
<accession>D8LTM3</accession>
<feature type="region of interest" description="Disordered" evidence="5">
    <location>
        <begin position="319"/>
        <end position="347"/>
    </location>
</feature>
<name>D8LTM3_ECTSI</name>
<dbReference type="GO" id="GO:0043161">
    <property type="term" value="P:proteasome-mediated ubiquitin-dependent protein catabolic process"/>
    <property type="evidence" value="ECO:0007669"/>
    <property type="project" value="TreeGrafter"/>
</dbReference>
<evidence type="ECO:0000256" key="1">
    <source>
        <dbReference type="ARBA" id="ARBA00022723"/>
    </source>
</evidence>
<evidence type="ECO:0000256" key="4">
    <source>
        <dbReference type="PROSITE-ProRule" id="PRU00175"/>
    </source>
</evidence>
<evidence type="ECO:0000256" key="2">
    <source>
        <dbReference type="ARBA" id="ARBA00022771"/>
    </source>
</evidence>
<dbReference type="SMART" id="SM00184">
    <property type="entry name" value="RING"/>
    <property type="match status" value="1"/>
</dbReference>
<reference evidence="7 8" key="1">
    <citation type="journal article" date="2010" name="Nature">
        <title>The Ectocarpus genome and the independent evolution of multicellularity in brown algae.</title>
        <authorList>
            <person name="Cock J.M."/>
            <person name="Sterck L."/>
            <person name="Rouze P."/>
            <person name="Scornet D."/>
            <person name="Allen A.E."/>
            <person name="Amoutzias G."/>
            <person name="Anthouard V."/>
            <person name="Artiguenave F."/>
            <person name="Aury J.M."/>
            <person name="Badger J.H."/>
            <person name="Beszteri B."/>
            <person name="Billiau K."/>
            <person name="Bonnet E."/>
            <person name="Bothwell J.H."/>
            <person name="Bowler C."/>
            <person name="Boyen C."/>
            <person name="Brownlee C."/>
            <person name="Carrano C.J."/>
            <person name="Charrier B."/>
            <person name="Cho G.Y."/>
            <person name="Coelho S.M."/>
            <person name="Collen J."/>
            <person name="Corre E."/>
            <person name="Da Silva C."/>
            <person name="Delage L."/>
            <person name="Delaroque N."/>
            <person name="Dittami S.M."/>
            <person name="Doulbeau S."/>
            <person name="Elias M."/>
            <person name="Farnham G."/>
            <person name="Gachon C.M."/>
            <person name="Gschloessl B."/>
            <person name="Heesch S."/>
            <person name="Jabbari K."/>
            <person name="Jubin C."/>
            <person name="Kawai H."/>
            <person name="Kimura K."/>
            <person name="Kloareg B."/>
            <person name="Kupper F.C."/>
            <person name="Lang D."/>
            <person name="Le Bail A."/>
            <person name="Leblanc C."/>
            <person name="Lerouge P."/>
            <person name="Lohr M."/>
            <person name="Lopez P.J."/>
            <person name="Martens C."/>
            <person name="Maumus F."/>
            <person name="Michel G."/>
            <person name="Miranda-Saavedra D."/>
            <person name="Morales J."/>
            <person name="Moreau H."/>
            <person name="Motomura T."/>
            <person name="Nagasato C."/>
            <person name="Napoli C.A."/>
            <person name="Nelson D.R."/>
            <person name="Nyvall-Collen P."/>
            <person name="Peters A.F."/>
            <person name="Pommier C."/>
            <person name="Potin P."/>
            <person name="Poulain J."/>
            <person name="Quesneville H."/>
            <person name="Read B."/>
            <person name="Rensing S.A."/>
            <person name="Ritter A."/>
            <person name="Rousvoal S."/>
            <person name="Samanta M."/>
            <person name="Samson G."/>
            <person name="Schroeder D.C."/>
            <person name="Segurens B."/>
            <person name="Strittmatter M."/>
            <person name="Tonon T."/>
            <person name="Tregear J.W."/>
            <person name="Valentin K."/>
            <person name="von Dassow P."/>
            <person name="Yamagishi T."/>
            <person name="Van de Peer Y."/>
            <person name="Wincker P."/>
        </authorList>
    </citation>
    <scope>NUCLEOTIDE SEQUENCE [LARGE SCALE GENOMIC DNA]</scope>
    <source>
        <strain evidence="8">Ec32 / CCAP1310/4</strain>
    </source>
</reference>
<dbReference type="STRING" id="2880.D8LTM3"/>
<dbReference type="PROSITE" id="PS50089">
    <property type="entry name" value="ZF_RING_2"/>
    <property type="match status" value="1"/>
</dbReference>
<dbReference type="PANTHER" id="PTHR15898:SF13">
    <property type="entry name" value="BIFUNCTIONAL APOPTOSIS REGULATOR"/>
    <property type="match status" value="1"/>
</dbReference>
<evidence type="ECO:0000259" key="6">
    <source>
        <dbReference type="PROSITE" id="PS50089"/>
    </source>
</evidence>
<dbReference type="Gene3D" id="3.30.40.10">
    <property type="entry name" value="Zinc/RING finger domain, C3HC4 (zinc finger)"/>
    <property type="match status" value="1"/>
</dbReference>
<dbReference type="UniPathway" id="UPA00143"/>
<evidence type="ECO:0000256" key="3">
    <source>
        <dbReference type="ARBA" id="ARBA00022833"/>
    </source>
</evidence>